<comment type="caution">
    <text evidence="2">The sequence shown here is derived from an EMBL/GenBank/DDBJ whole genome shotgun (WGS) entry which is preliminary data.</text>
</comment>
<reference evidence="2" key="1">
    <citation type="journal article" date="2015" name="Nature">
        <title>Complex archaea that bridge the gap between prokaryotes and eukaryotes.</title>
        <authorList>
            <person name="Spang A."/>
            <person name="Saw J.H."/>
            <person name="Jorgensen S.L."/>
            <person name="Zaremba-Niedzwiedzka K."/>
            <person name="Martijn J."/>
            <person name="Lind A.E."/>
            <person name="van Eijk R."/>
            <person name="Schleper C."/>
            <person name="Guy L."/>
            <person name="Ettema T.J."/>
        </authorList>
    </citation>
    <scope>NUCLEOTIDE SEQUENCE</scope>
</reference>
<gene>
    <name evidence="2" type="ORF">LCGC14_2049300</name>
</gene>
<dbReference type="EMBL" id="LAZR01024188">
    <property type="protein sequence ID" value="KKL75998.1"/>
    <property type="molecule type" value="Genomic_DNA"/>
</dbReference>
<feature type="region of interest" description="Disordered" evidence="1">
    <location>
        <begin position="1"/>
        <end position="64"/>
    </location>
</feature>
<proteinExistence type="predicted"/>
<evidence type="ECO:0000313" key="2">
    <source>
        <dbReference type="EMBL" id="KKL75998.1"/>
    </source>
</evidence>
<name>A0A0F9EPF5_9ZZZZ</name>
<organism evidence="2">
    <name type="scientific">marine sediment metagenome</name>
    <dbReference type="NCBI Taxonomy" id="412755"/>
    <lineage>
        <taxon>unclassified sequences</taxon>
        <taxon>metagenomes</taxon>
        <taxon>ecological metagenomes</taxon>
    </lineage>
</organism>
<protein>
    <submittedName>
        <fullName evidence="2">Uncharacterized protein</fullName>
    </submittedName>
</protein>
<sequence>MASIDQILRQRRAAARRTPTAAQEVARFQRARASEAARRARSVPPPPPPGDGGGGGGTAPTPFSQTRAGVVFAAEQQRQSLLIQRQNAAALARRQQSDALIRQQKEQVFQRQQLQRRVAEERRIQAETRERKRQANIGQLRVERQGTFAQLLASGDQARAVMFALGFGPENDAFDVRARSLGTTIRELKGARQLEATTEAALSRVLGRDVDISREGVRGLGSAVGAARSFVQGGADVQQLLTSAFGVGSLREGERPGISAARLGELIEQVVPRGVL</sequence>
<feature type="compositionally biased region" description="Low complexity" evidence="1">
    <location>
        <begin position="16"/>
        <end position="28"/>
    </location>
</feature>
<dbReference type="AlphaFoldDB" id="A0A0F9EPF5"/>
<accession>A0A0F9EPF5</accession>
<evidence type="ECO:0000256" key="1">
    <source>
        <dbReference type="SAM" id="MobiDB-lite"/>
    </source>
</evidence>